<keyword evidence="9" id="KW-0560">Oxidoreductase</keyword>
<dbReference type="InterPro" id="IPR001750">
    <property type="entry name" value="ND/Mrp_TM"/>
</dbReference>
<gene>
    <name evidence="6" type="primary">nuoN</name>
</gene>
<dbReference type="GO" id="GO:0008137">
    <property type="term" value="F:NADH dehydrogenase (ubiquinone) activity"/>
    <property type="evidence" value="ECO:0007669"/>
    <property type="project" value="InterPro"/>
</dbReference>
<dbReference type="NCBIfam" id="TIGR01770">
    <property type="entry name" value="NDH_I_N"/>
    <property type="match status" value="1"/>
</dbReference>
<feature type="transmembrane region" description="Helical" evidence="6">
    <location>
        <begin position="134"/>
        <end position="153"/>
    </location>
</feature>
<dbReference type="HAMAP" id="MF_00445">
    <property type="entry name" value="NDH1_NuoN_1"/>
    <property type="match status" value="1"/>
</dbReference>
<sequence length="486" mass="51826">MVSGEFTSAMVLAILPEIGLVALAAILLVVDLLWRGETRRYLGWLTAAGLAVIMLLAILFARPAVEGGLMWGGMLRFDSAGFVFRMLFLAGAALTALYAAVTESVRLRGEFYALLLVSTLGMSLMASAADLIMLFLAIETTSIPLYALAGFVLRDQKSVEAGVKYLLFGAMSSAILLYGFSLLYGFTGTTQLYNLSAAFQAGGIPTILIAAVIGLVLVGFSFKVSAVPFHFWAPDVYQGAPTPVAGFLSTASKAAGFVALMRVVTVAFPEQSALWSIMIAVLATASMLVGNYLALVQKSLKRLLAYSSIAQAGYMLIGVAVDTEFGLVASTYYLMAYLVTNLAAFGIVAWVEHNTGSDDLTAFAGLSRRAPALGLAMIAIMLSLGGVPPFAGFFGKLLVFGSAIDKGMIWLALVGIFNAIIGLYYYLVILKTVYVNEPTDSARLPKANLSWQLALGICVLGILVLGFWFQPFYSFAQNVAASIRIY</sequence>
<accession>A0A0H4TUN6</accession>
<evidence type="ECO:0000256" key="3">
    <source>
        <dbReference type="ARBA" id="ARBA00022692"/>
    </source>
</evidence>
<dbReference type="EC" id="7.1.1.-" evidence="6"/>
<feature type="domain" description="NADH:quinone oxidoreductase/Mrp antiporter transmembrane" evidence="8">
    <location>
        <begin position="128"/>
        <end position="421"/>
    </location>
</feature>
<keyword evidence="6" id="KW-0520">NAD</keyword>
<dbReference type="InterPro" id="IPR010096">
    <property type="entry name" value="NADH-Q_OxRdtase_suN/2"/>
</dbReference>
<feature type="transmembrane region" description="Helical" evidence="6">
    <location>
        <begin position="207"/>
        <end position="232"/>
    </location>
</feature>
<keyword evidence="6" id="KW-0813">Transport</keyword>
<feature type="transmembrane region" description="Helical" evidence="6">
    <location>
        <begin position="111"/>
        <end position="128"/>
    </location>
</feature>
<dbReference type="GO" id="GO:0012505">
    <property type="term" value="C:endomembrane system"/>
    <property type="evidence" value="ECO:0007669"/>
    <property type="project" value="UniProtKB-SubCell"/>
</dbReference>
<feature type="transmembrane region" description="Helical" evidence="6">
    <location>
        <begin position="6"/>
        <end position="34"/>
    </location>
</feature>
<feature type="transmembrane region" description="Helical" evidence="6">
    <location>
        <begin position="274"/>
        <end position="296"/>
    </location>
</feature>
<keyword evidence="6" id="KW-0874">Quinone</keyword>
<dbReference type="PANTHER" id="PTHR22773">
    <property type="entry name" value="NADH DEHYDROGENASE"/>
    <property type="match status" value="1"/>
</dbReference>
<feature type="transmembrane region" description="Helical" evidence="6">
    <location>
        <begin position="82"/>
        <end position="99"/>
    </location>
</feature>
<comment type="subunit">
    <text evidence="6">NDH-1 is composed of 14 different subunits. Subunits NuoA, H, J, K, L, M, N constitute the membrane sector of the complex.</text>
</comment>
<dbReference type="Pfam" id="PF00361">
    <property type="entry name" value="Proton_antipo_M"/>
    <property type="match status" value="1"/>
</dbReference>
<evidence type="ECO:0000256" key="1">
    <source>
        <dbReference type="ARBA" id="ARBA00004127"/>
    </source>
</evidence>
<name>A0A0H4TUN6_9CHLR</name>
<evidence type="ECO:0000256" key="5">
    <source>
        <dbReference type="ARBA" id="ARBA00023136"/>
    </source>
</evidence>
<dbReference type="GO" id="GO:0048038">
    <property type="term" value="F:quinone binding"/>
    <property type="evidence" value="ECO:0007669"/>
    <property type="project" value="UniProtKB-KW"/>
</dbReference>
<comment type="subcellular location">
    <subcellularLocation>
        <location evidence="6">Cell membrane</location>
        <topology evidence="6">Multi-pass membrane protein</topology>
    </subcellularLocation>
    <subcellularLocation>
        <location evidence="1">Endomembrane system</location>
        <topology evidence="1">Multi-pass membrane protein</topology>
    </subcellularLocation>
    <subcellularLocation>
        <location evidence="7">Membrane</location>
        <topology evidence="7">Multi-pass membrane protein</topology>
    </subcellularLocation>
</comment>
<feature type="transmembrane region" description="Helical" evidence="6">
    <location>
        <begin position="372"/>
        <end position="395"/>
    </location>
</feature>
<evidence type="ECO:0000259" key="8">
    <source>
        <dbReference type="Pfam" id="PF00361"/>
    </source>
</evidence>
<keyword evidence="4 6" id="KW-1133">Transmembrane helix</keyword>
<dbReference type="GO" id="GO:0005886">
    <property type="term" value="C:plasma membrane"/>
    <property type="evidence" value="ECO:0007669"/>
    <property type="project" value="UniProtKB-SubCell"/>
</dbReference>
<dbReference type="GO" id="GO:0050136">
    <property type="term" value="F:NADH dehydrogenase (quinone) (non-electrogenic) activity"/>
    <property type="evidence" value="ECO:0007669"/>
    <property type="project" value="UniProtKB-UniRule"/>
</dbReference>
<keyword evidence="6" id="KW-1278">Translocase</keyword>
<evidence type="ECO:0000313" key="9">
    <source>
        <dbReference type="EMBL" id="AKQ04579.1"/>
    </source>
</evidence>
<reference evidence="9" key="1">
    <citation type="journal article" date="2015" name="ISME J.">
        <title>Aquifer environment selects for microbial species cohorts in sediment and groundwater.</title>
        <authorList>
            <person name="Hug L.A."/>
            <person name="Thomas B.C."/>
            <person name="Brown C.T."/>
            <person name="Frischkorn K.R."/>
            <person name="Williams K.H."/>
            <person name="Tringe S.G."/>
            <person name="Banfield J.F."/>
        </authorList>
    </citation>
    <scope>NUCLEOTIDE SEQUENCE</scope>
</reference>
<proteinExistence type="inferred from homology"/>
<dbReference type="EMBL" id="KT007045">
    <property type="protein sequence ID" value="AKQ04579.1"/>
    <property type="molecule type" value="Genomic_DNA"/>
</dbReference>
<evidence type="ECO:0000256" key="7">
    <source>
        <dbReference type="RuleBase" id="RU000320"/>
    </source>
</evidence>
<organism evidence="9">
    <name type="scientific">uncultured Chloroflexi bacterium Rifle_16ft_4_minimus_640</name>
    <dbReference type="NCBI Taxonomy" id="1665080"/>
    <lineage>
        <taxon>Bacteria</taxon>
        <taxon>Bacillati</taxon>
        <taxon>Chloroflexota</taxon>
        <taxon>environmental samples</taxon>
    </lineage>
</organism>
<feature type="transmembrane region" description="Helical" evidence="6">
    <location>
        <begin position="165"/>
        <end position="187"/>
    </location>
</feature>
<dbReference type="GO" id="GO:0042773">
    <property type="term" value="P:ATP synthesis coupled electron transport"/>
    <property type="evidence" value="ECO:0007669"/>
    <property type="project" value="InterPro"/>
</dbReference>
<evidence type="ECO:0000256" key="6">
    <source>
        <dbReference type="HAMAP-Rule" id="MF_00445"/>
    </source>
</evidence>
<feature type="transmembrane region" description="Helical" evidence="6">
    <location>
        <begin position="41"/>
        <end position="62"/>
    </location>
</feature>
<comment type="function">
    <text evidence="6">NDH-1 shuttles electrons from NADH, via FMN and iron-sulfur (Fe-S) centers, to quinones in the respiratory chain. The immediate electron acceptor for the enzyme in this species is believed to be ubiquinone. Couples the redox reaction to proton translocation (for every two electrons transferred, four hydrogen ions are translocated across the cytoplasmic membrane), and thus conserves the redox energy in a proton gradient.</text>
</comment>
<keyword evidence="6" id="KW-0830">Ubiquinone</keyword>
<evidence type="ECO:0000256" key="4">
    <source>
        <dbReference type="ARBA" id="ARBA00022989"/>
    </source>
</evidence>
<keyword evidence="2 6" id="KW-1003">Cell membrane</keyword>
<keyword evidence="3 6" id="KW-0812">Transmembrane</keyword>
<comment type="similarity">
    <text evidence="6">Belongs to the complex I subunit 2 family.</text>
</comment>
<feature type="transmembrane region" description="Helical" evidence="6">
    <location>
        <begin position="407"/>
        <end position="428"/>
    </location>
</feature>
<feature type="transmembrane region" description="Helical" evidence="6">
    <location>
        <begin position="244"/>
        <end position="268"/>
    </location>
</feature>
<feature type="transmembrane region" description="Helical" evidence="6">
    <location>
        <begin position="303"/>
        <end position="321"/>
    </location>
</feature>
<feature type="transmembrane region" description="Helical" evidence="6">
    <location>
        <begin position="333"/>
        <end position="351"/>
    </location>
</feature>
<feature type="transmembrane region" description="Helical" evidence="6">
    <location>
        <begin position="449"/>
        <end position="469"/>
    </location>
</feature>
<evidence type="ECO:0000256" key="2">
    <source>
        <dbReference type="ARBA" id="ARBA00022475"/>
    </source>
</evidence>
<protein>
    <recommendedName>
        <fullName evidence="6">NADH-quinone oxidoreductase subunit N</fullName>
        <ecNumber evidence="6">7.1.1.-</ecNumber>
    </recommendedName>
    <alternativeName>
        <fullName evidence="6">NADH dehydrogenase I subunit N</fullName>
    </alternativeName>
    <alternativeName>
        <fullName evidence="6">NDH-1 subunit N</fullName>
    </alternativeName>
</protein>
<comment type="catalytic activity">
    <reaction evidence="6">
        <text>a quinone + NADH + 5 H(+)(in) = a quinol + NAD(+) + 4 H(+)(out)</text>
        <dbReference type="Rhea" id="RHEA:57888"/>
        <dbReference type="ChEBI" id="CHEBI:15378"/>
        <dbReference type="ChEBI" id="CHEBI:24646"/>
        <dbReference type="ChEBI" id="CHEBI:57540"/>
        <dbReference type="ChEBI" id="CHEBI:57945"/>
        <dbReference type="ChEBI" id="CHEBI:132124"/>
    </reaction>
</comment>
<keyword evidence="5 6" id="KW-0472">Membrane</keyword>
<dbReference type="AlphaFoldDB" id="A0A0H4TUN6"/>